<keyword evidence="1" id="KW-0808">Transferase</keyword>
<dbReference type="GO" id="GO:0032259">
    <property type="term" value="P:methylation"/>
    <property type="evidence" value="ECO:0007669"/>
    <property type="project" value="UniProtKB-KW"/>
</dbReference>
<keyword evidence="2" id="KW-1185">Reference proteome</keyword>
<name>A0A3T0E6B0_9PROT</name>
<dbReference type="OrthoDB" id="9800231at2"/>
<dbReference type="AlphaFoldDB" id="A0A3T0E6B0"/>
<evidence type="ECO:0000313" key="2">
    <source>
        <dbReference type="Proteomes" id="UP000286954"/>
    </source>
</evidence>
<organism evidence="1 2">
    <name type="scientific">Glycocaulis alkaliphilus</name>
    <dbReference type="NCBI Taxonomy" id="1434191"/>
    <lineage>
        <taxon>Bacteria</taxon>
        <taxon>Pseudomonadati</taxon>
        <taxon>Pseudomonadota</taxon>
        <taxon>Alphaproteobacteria</taxon>
        <taxon>Maricaulales</taxon>
        <taxon>Maricaulaceae</taxon>
        <taxon>Glycocaulis</taxon>
    </lineage>
</organism>
<dbReference type="Pfam" id="PF08241">
    <property type="entry name" value="Methyltransf_11"/>
    <property type="match status" value="1"/>
</dbReference>
<dbReference type="Gene3D" id="3.40.50.150">
    <property type="entry name" value="Vaccinia Virus protein VP39"/>
    <property type="match status" value="1"/>
</dbReference>
<sequence>MRTEAIEIDRFYRSQRGEAARTMVHRRLQALWPQVKGLDMLGYGFAGPYLEPFREHARRAVAFMPSTQGAVAWPDRHGERCASALGEETRLPFAEAMFDRIVAVHALEEADDLQRLLRELWRVLAPEGRLVIVAAHRAGAWARVDSTPFGHGRPFSRGQLTRLLTGALFEPVAWARALYAPPWNLFCGPRLSGLFESAGERVWPGFGGLILVEAVKHVGAIRPTAAAVPVRRKALDTAPGAALSPPEPSRTLTAKDKSQ</sequence>
<dbReference type="EMBL" id="CP018911">
    <property type="protein sequence ID" value="AZU02925.1"/>
    <property type="molecule type" value="Genomic_DNA"/>
</dbReference>
<dbReference type="InterPro" id="IPR013216">
    <property type="entry name" value="Methyltransf_11"/>
</dbReference>
<dbReference type="Proteomes" id="UP000286954">
    <property type="component" value="Chromosome"/>
</dbReference>
<gene>
    <name evidence="1" type="ORF">X907_0377</name>
</gene>
<protein>
    <submittedName>
        <fullName evidence="1">Type 11 methyltransferase</fullName>
    </submittedName>
</protein>
<reference evidence="1 2" key="1">
    <citation type="submission" date="2016-12" db="EMBL/GenBank/DDBJ databases">
        <title>The genome of dimorphic prosthecate Glycocaulis alkaliphilus 6b-8t, isolated from crude oil dictates its adaptability in petroleum environments.</title>
        <authorList>
            <person name="Wu X.-L."/>
            <person name="Geng S."/>
        </authorList>
    </citation>
    <scope>NUCLEOTIDE SEQUENCE [LARGE SCALE GENOMIC DNA]</scope>
    <source>
        <strain evidence="1 2">6B-8</strain>
    </source>
</reference>
<keyword evidence="1" id="KW-0489">Methyltransferase</keyword>
<evidence type="ECO:0000313" key="1">
    <source>
        <dbReference type="EMBL" id="AZU02925.1"/>
    </source>
</evidence>
<proteinExistence type="predicted"/>
<dbReference type="GO" id="GO:0008757">
    <property type="term" value="F:S-adenosylmethionine-dependent methyltransferase activity"/>
    <property type="evidence" value="ECO:0007669"/>
    <property type="project" value="InterPro"/>
</dbReference>
<accession>A0A3T0E6B0</accession>
<dbReference type="RefSeq" id="WP_127565366.1">
    <property type="nucleotide sequence ID" value="NZ_BMFB01000006.1"/>
</dbReference>
<dbReference type="SUPFAM" id="SSF53335">
    <property type="entry name" value="S-adenosyl-L-methionine-dependent methyltransferases"/>
    <property type="match status" value="1"/>
</dbReference>
<dbReference type="KEGG" id="gak:X907_0377"/>
<dbReference type="InterPro" id="IPR029063">
    <property type="entry name" value="SAM-dependent_MTases_sf"/>
</dbReference>
<dbReference type="CDD" id="cd02440">
    <property type="entry name" value="AdoMet_MTases"/>
    <property type="match status" value="1"/>
</dbReference>